<sequence>MNKQHGFSLVEIAIVLVIVGLMVGGLLTPLTMQLEQRKAADTQRALDEAREALVGFALRNGYLPCPAISASDGQEDRSGGRCTGERRDGYLPWATLGLPRLDAWNHLYRYSVTPAFADSAIRFKLVTARDITVYTRDGLGNLAPATAPADIPAVILSHGRNGYGATSDAGLLVSNGSRSNEDEQNNAHADINFMARSASDNHALPGGEFDDMVAWVSPNILFNRMVAAQVLP</sequence>
<dbReference type="SUPFAM" id="SSF54523">
    <property type="entry name" value="Pili subunits"/>
    <property type="match status" value="1"/>
</dbReference>
<dbReference type="Pfam" id="PF07963">
    <property type="entry name" value="N_methyl"/>
    <property type="match status" value="1"/>
</dbReference>
<accession>A0A7X4KMK2</accession>
<keyword evidence="3" id="KW-1185">Reference proteome</keyword>
<feature type="transmembrane region" description="Helical" evidence="1">
    <location>
        <begin position="6"/>
        <end position="28"/>
    </location>
</feature>
<dbReference type="NCBIfam" id="TIGR02532">
    <property type="entry name" value="IV_pilin_GFxxxE"/>
    <property type="match status" value="1"/>
</dbReference>
<keyword evidence="1" id="KW-0472">Membrane</keyword>
<comment type="caution">
    <text evidence="2">The sequence shown here is derived from an EMBL/GenBank/DDBJ whole genome shotgun (WGS) entry which is preliminary data.</text>
</comment>
<proteinExistence type="predicted"/>
<reference evidence="2 3" key="1">
    <citation type="submission" date="2019-12" db="EMBL/GenBank/DDBJ databases">
        <title>Novel species isolated from a subtropical stream in China.</title>
        <authorList>
            <person name="Lu H."/>
        </authorList>
    </citation>
    <scope>NUCLEOTIDE SEQUENCE [LARGE SCALE GENOMIC DNA]</scope>
    <source>
        <strain evidence="2 3">FT127W</strain>
    </source>
</reference>
<dbReference type="Proteomes" id="UP000450676">
    <property type="component" value="Unassembled WGS sequence"/>
</dbReference>
<dbReference type="PROSITE" id="PS00409">
    <property type="entry name" value="PROKAR_NTER_METHYL"/>
    <property type="match status" value="1"/>
</dbReference>
<dbReference type="AlphaFoldDB" id="A0A7X4KMK2"/>
<evidence type="ECO:0000256" key="1">
    <source>
        <dbReference type="SAM" id="Phobius"/>
    </source>
</evidence>
<keyword evidence="1" id="KW-0812">Transmembrane</keyword>
<evidence type="ECO:0000313" key="3">
    <source>
        <dbReference type="Proteomes" id="UP000450676"/>
    </source>
</evidence>
<dbReference type="RefSeq" id="WP_161072258.1">
    <property type="nucleotide sequence ID" value="NZ_CP086370.1"/>
</dbReference>
<dbReference type="EMBL" id="WWCU01000010">
    <property type="protein sequence ID" value="MYN07915.1"/>
    <property type="molecule type" value="Genomic_DNA"/>
</dbReference>
<dbReference type="InterPro" id="IPR045584">
    <property type="entry name" value="Pilin-like"/>
</dbReference>
<evidence type="ECO:0000313" key="2">
    <source>
        <dbReference type="EMBL" id="MYN07915.1"/>
    </source>
</evidence>
<protein>
    <submittedName>
        <fullName evidence="2">Prepilin-type N-terminal cleavage/methylation domain-containing protein</fullName>
    </submittedName>
</protein>
<gene>
    <name evidence="2" type="ORF">GTP77_11270</name>
</gene>
<name>A0A7X4KMK2_9BURK</name>
<dbReference type="InterPro" id="IPR012902">
    <property type="entry name" value="N_methyl_site"/>
</dbReference>
<organism evidence="2 3">
    <name type="scientific">Pseudoduganella aquatica</name>
    <dbReference type="NCBI Taxonomy" id="2660641"/>
    <lineage>
        <taxon>Bacteria</taxon>
        <taxon>Pseudomonadati</taxon>
        <taxon>Pseudomonadota</taxon>
        <taxon>Betaproteobacteria</taxon>
        <taxon>Burkholderiales</taxon>
        <taxon>Oxalobacteraceae</taxon>
        <taxon>Telluria group</taxon>
        <taxon>Pseudoduganella</taxon>
    </lineage>
</organism>
<keyword evidence="1" id="KW-1133">Transmembrane helix</keyword>